<dbReference type="Pfam" id="PF05593">
    <property type="entry name" value="RHS_repeat"/>
    <property type="match status" value="1"/>
</dbReference>
<evidence type="ECO:0000313" key="4">
    <source>
        <dbReference type="EMBL" id="MFD0883088.1"/>
    </source>
</evidence>
<keyword evidence="1" id="KW-0677">Repeat</keyword>
<evidence type="ECO:0000259" key="3">
    <source>
        <dbReference type="Pfam" id="PF25023"/>
    </source>
</evidence>
<evidence type="ECO:0000313" key="5">
    <source>
        <dbReference type="Proteomes" id="UP001597024"/>
    </source>
</evidence>
<reference evidence="5" key="1">
    <citation type="journal article" date="2019" name="Int. J. Syst. Evol. Microbiol.">
        <title>The Global Catalogue of Microorganisms (GCM) 10K type strain sequencing project: providing services to taxonomists for standard genome sequencing and annotation.</title>
        <authorList>
            <consortium name="The Broad Institute Genomics Platform"/>
            <consortium name="The Broad Institute Genome Sequencing Center for Infectious Disease"/>
            <person name="Wu L."/>
            <person name="Ma J."/>
        </authorList>
    </citation>
    <scope>NUCLEOTIDE SEQUENCE [LARGE SCALE GENOMIC DNA]</scope>
    <source>
        <strain evidence="5">CCUG 62974</strain>
    </source>
</reference>
<feature type="region of interest" description="Disordered" evidence="2">
    <location>
        <begin position="1658"/>
        <end position="1682"/>
    </location>
</feature>
<feature type="compositionally biased region" description="Basic residues" evidence="2">
    <location>
        <begin position="1906"/>
        <end position="1918"/>
    </location>
</feature>
<dbReference type="InterPro" id="IPR056823">
    <property type="entry name" value="TEN-like_YD-shell"/>
</dbReference>
<dbReference type="NCBIfam" id="TIGR01643">
    <property type="entry name" value="YD_repeat_2x"/>
    <property type="match status" value="2"/>
</dbReference>
<feature type="compositionally biased region" description="Low complexity" evidence="2">
    <location>
        <begin position="1664"/>
        <end position="1679"/>
    </location>
</feature>
<evidence type="ECO:0000256" key="1">
    <source>
        <dbReference type="ARBA" id="ARBA00022737"/>
    </source>
</evidence>
<name>A0ABW3DKJ2_9ACTN</name>
<dbReference type="Gene3D" id="2.180.10.10">
    <property type="entry name" value="RHS repeat-associated core"/>
    <property type="match status" value="2"/>
</dbReference>
<organism evidence="4 5">
    <name type="scientific">Streptosporangium algeriense</name>
    <dbReference type="NCBI Taxonomy" id="1682748"/>
    <lineage>
        <taxon>Bacteria</taxon>
        <taxon>Bacillati</taxon>
        <taxon>Actinomycetota</taxon>
        <taxon>Actinomycetes</taxon>
        <taxon>Streptosporangiales</taxon>
        <taxon>Streptosporangiaceae</taxon>
        <taxon>Streptosporangium</taxon>
    </lineage>
</organism>
<dbReference type="EMBL" id="JBHTHX010000006">
    <property type="protein sequence ID" value="MFD0883088.1"/>
    <property type="molecule type" value="Genomic_DNA"/>
</dbReference>
<accession>A0ABW3DKJ2</accession>
<dbReference type="NCBIfam" id="NF033679">
    <property type="entry name" value="DNRLRE_dom"/>
    <property type="match status" value="1"/>
</dbReference>
<dbReference type="Pfam" id="PF25023">
    <property type="entry name" value="TEN_YD-shell"/>
    <property type="match status" value="1"/>
</dbReference>
<feature type="domain" description="Teneurin-like YD-shell" evidence="3">
    <location>
        <begin position="1462"/>
        <end position="1634"/>
    </location>
</feature>
<dbReference type="InterPro" id="IPR022385">
    <property type="entry name" value="Rhs_assc_core"/>
</dbReference>
<protein>
    <submittedName>
        <fullName evidence="4">DNRLRE domain-containing protein</fullName>
    </submittedName>
</protein>
<evidence type="ECO:0000256" key="2">
    <source>
        <dbReference type="SAM" id="MobiDB-lite"/>
    </source>
</evidence>
<keyword evidence="5" id="KW-1185">Reference proteome</keyword>
<dbReference type="InterPro" id="IPR006530">
    <property type="entry name" value="YD"/>
</dbReference>
<gene>
    <name evidence="4" type="ORF">ACFQ08_00710</name>
</gene>
<dbReference type="PANTHER" id="PTHR32305:SF15">
    <property type="entry name" value="PROTEIN RHSA-RELATED"/>
    <property type="match status" value="1"/>
</dbReference>
<dbReference type="InterPro" id="IPR050708">
    <property type="entry name" value="T6SS_VgrG/RHS"/>
</dbReference>
<comment type="caution">
    <text evidence="4">The sequence shown here is derived from an EMBL/GenBank/DDBJ whole genome shotgun (WGS) entry which is preliminary data.</text>
</comment>
<dbReference type="InterPro" id="IPR031325">
    <property type="entry name" value="RHS_repeat"/>
</dbReference>
<dbReference type="NCBIfam" id="TIGR03696">
    <property type="entry name" value="Rhs_assc_core"/>
    <property type="match status" value="1"/>
</dbReference>
<dbReference type="Proteomes" id="UP001597024">
    <property type="component" value="Unassembled WGS sequence"/>
</dbReference>
<proteinExistence type="predicted"/>
<sequence length="2038" mass="215565">MAERPDRVSAALTARLQGSRVLVTDETTESKLTYANPDSTFTTETVSGVARVKQGERWVAVDTTLIEENGILRPRAAKAGVEFSAGGQNRPLARMSQGDKRSFALTWPTPLPKPVVKGNVATYVNAAGAAADLVVTALPTGFRHDVVLRERPSGPVEFRLPVQTEGLRFGVAKQGGLELTTPKGKVVASAPEPFMYDSSTGKTAQPRNTAATEAAIDTKVVKDENGRQTLVLKPDPKFLADPSTKYPVTVDPTTTLASPNGYTVNSPCTTSGGGGMSVELTPGISDITPCTSGGTNVSRALIDFDTSSLSGQQVVNASLELVGDLVNCPVGQSLRVRRITSSWNSDPWNGPSVMWADQPSSTSTGEVLSTPPAVCGPTSYAERVPWSIPVTAIAQAWASGAAGHGLVLAPSDEPNRANTFGWYFDDSSTTNPPKLVITYGATPWTGRLRAIPMTAANNKFYVTTLTPALAAEVNDVDGGVLKAEFQVEHDPSVPTQGSGLIWSGEVNNVTANAEAKITIPAGKLAHGWTVRWRARASDASSSSVWSQWQPLNVDVTAPIVSSFDCNYPAGQWSAQRGDAECWLGTDAVTSDEFNAGDINTELWWGLDDPSTPNRITTGWGWSQGKLVNDFPITPGDGWHTVYVKVRDKAHNLSQVTMHSFGVGNGGMATPADNSRTGQAVTLSAAAAPDYDKVRYEYRTTFLPSIDYTIIPTADVSAPGSSTPISSWPQSRADTSKNFADLTWNLAKTLHDAGSTDRLVEVRACFNKNSAPGYDCAQPIQVTLDRSAFGGSYATAQVGPGNVALQTGDFSLTTPDASLFGIKIDRTLTTLDPTANRDDEQLAENKVFGPGWRAGFPSVPSGITAFSPTTGTDSLQLVGPSGETLTYVRNGQTFTGVNDASDGSQITVGTEELIATDATGSKTTYTKLNGKWVVARAETPAAESAVTYYRDAQGRVTRVLAPVSAGVACGTTLVAGCRALELGYASSTTATGVASGWGDYTGQVKQVSFTAFDPETNAMKTTALATYLYDSTGHLRQVTDPRTNLATTYYYNAEGRLSQLTPPGLAPWRLEYDTIGRLAHVQREAGTVDPTWAVAYDVPIGGTGAPIDLSLTQTAKWGQNTDLPTMGTVIFPASHLPPRASSGAYLPAASDWEYGQLTYTDVNGRPVNVAAYGAGAWQIAAHRYDDKGNMVWQLSASNRAQALDPTADTDPYTAGRTDSVERANLLATSGTYNTDSDLLSAEGPAHSVVLADGTTVSARQRTTNTYDEGKPSNSVNYHLVTTSKVEPVVLDGAVTPSPADVHITKAGYDPIKAGDVSGWGMRLPTSSTTVMAGQADIVKKTRYDTTGREIERHMPSSNGNDTGTTVSTYYTAGAHPIFAECGNKPHWAGLTCRTAPASQPTGKPLPITVTTYDFLGVPAKIVETAGTTVRTTTMNHDGAGRLVGSEITVTPTSEGGVALPGSTISYDSATGLRNSITTGSATLTTAYDALGRVVTTTDADGSVTTTDYTLDGQISSVTDPRGTTVYSYDGTDAMGRVERRGLPTSINFGQPGVFAAAFDSDGRLTAQSYPNGLVATTRYDNTGVRTGLRYAMGNSIWLNFQQKIDIVGQVIQAVSPNSGDQRYTYDQAGRLTNVTDAYAGVCTTRQYELNANSNRASLETFPPATDGSCSTSTTPTTKTSSYDDADRLTDAGYVYDAFGRTTTVPAADVIGGADITIDYYTNDFVSSLTQNGQTKAYTIDPLGRIRSVTTTGGGGSRTAVNHYADEGDSPSWIAEPDGAWTRNLRTFDGLAAIQTSSGATQLQLRNLHGDIVATCDTTSTGVSTYYGQTEYGQDRPNVSTPQRYGWLGQYQRSRDAFGGIILMGARLYNPKTGRFLQVDPIAGGSDNAYEYAGQDPVNNTDLDGTKKKTKKTKKPAAAKKPKDGGKNGVKCGSNWYKRWCNIYLDEENAADLVDLLNAGAGAATICAAVAAVTGAEPVAAICGVIAGGAVVLASTINYVNRHSGGSGVKIVCVTYRVSRTNLCYVDSQVGGFSEKVPGL</sequence>
<feature type="region of interest" description="Disordered" evidence="2">
    <location>
        <begin position="1888"/>
        <end position="1925"/>
    </location>
</feature>
<dbReference type="PANTHER" id="PTHR32305">
    <property type="match status" value="1"/>
</dbReference>